<feature type="domain" description="Glycosyltransferase 61 catalytic" evidence="2">
    <location>
        <begin position="266"/>
        <end position="528"/>
    </location>
</feature>
<feature type="transmembrane region" description="Helical" evidence="1">
    <location>
        <begin position="28"/>
        <end position="50"/>
    </location>
</feature>
<evidence type="ECO:0000259" key="2">
    <source>
        <dbReference type="Pfam" id="PF04577"/>
    </source>
</evidence>
<evidence type="ECO:0000256" key="1">
    <source>
        <dbReference type="SAM" id="Phobius"/>
    </source>
</evidence>
<accession>A0AA88GEB3</accession>
<gene>
    <name evidence="3" type="ORF">C9374_014256</name>
</gene>
<dbReference type="AlphaFoldDB" id="A0AA88GEB3"/>
<keyword evidence="1" id="KW-1133">Transmembrane helix</keyword>
<keyword evidence="1" id="KW-0472">Membrane</keyword>
<dbReference type="RefSeq" id="XP_044541626.1">
    <property type="nucleotide sequence ID" value="XM_044690223.1"/>
</dbReference>
<keyword evidence="4" id="KW-1185">Reference proteome</keyword>
<dbReference type="Proteomes" id="UP000816034">
    <property type="component" value="Unassembled WGS sequence"/>
</dbReference>
<reference evidence="3 4" key="1">
    <citation type="journal article" date="2018" name="BMC Genomics">
        <title>The genome of Naegleria lovaniensis, the basis for a comparative approach to unravel pathogenicity factors of the human pathogenic amoeba N. fowleri.</title>
        <authorList>
            <person name="Liechti N."/>
            <person name="Schurch N."/>
            <person name="Bruggmann R."/>
            <person name="Wittwer M."/>
        </authorList>
    </citation>
    <scope>NUCLEOTIDE SEQUENCE [LARGE SCALE GENOMIC DNA]</scope>
    <source>
        <strain evidence="3 4">ATCC 30569</strain>
    </source>
</reference>
<proteinExistence type="predicted"/>
<evidence type="ECO:0000313" key="4">
    <source>
        <dbReference type="Proteomes" id="UP000816034"/>
    </source>
</evidence>
<organism evidence="3 4">
    <name type="scientific">Naegleria lovaniensis</name>
    <name type="common">Amoeba</name>
    <dbReference type="NCBI Taxonomy" id="51637"/>
    <lineage>
        <taxon>Eukaryota</taxon>
        <taxon>Discoba</taxon>
        <taxon>Heterolobosea</taxon>
        <taxon>Tetramitia</taxon>
        <taxon>Eutetramitia</taxon>
        <taxon>Vahlkampfiidae</taxon>
        <taxon>Naegleria</taxon>
    </lineage>
</organism>
<dbReference type="GO" id="GO:0016757">
    <property type="term" value="F:glycosyltransferase activity"/>
    <property type="evidence" value="ECO:0007669"/>
    <property type="project" value="InterPro"/>
</dbReference>
<comment type="caution">
    <text evidence="3">The sequence shown here is derived from an EMBL/GenBank/DDBJ whole genome shotgun (WGS) entry which is preliminary data.</text>
</comment>
<sequence length="617" mass="71722">MFPHLRDHRVSSMWPSISQPSLWKRPRFLLTSFLVFLMFLFCACYGLVLVRNVSKFLHGIQPRRPLELNSEWTKNNFSAQQEILEHAEDKVLSNSHRSVTTTPKVSNIIMRNKMGRRRQVMFGNYQCNRYTRQSLFTSCQIENVCINTRGQFLLYMSKDRLFGKKDSILDELNRRPWIYNQGRFESNRGLHFMRVLDSELVFEFERTQQGNSIVEKVLNASSIPGSTWSDKPLHSILGEPVELDKNFKFYSEPVYVLKRYAAGNMGHFLFDNIAMIVMLMMNFNPLASTRDLDTLLNNHILYLDDIYEQVAHNWIGSYRYNESLADEFSLKLPQLFSNNPPLQLCRQNDFTRVDLLPCRNTPRGTNFPRTNVLQACFSTFRIGLTSGLFRAFSSREMIFVQYRQLVYYKLGISPLPSEEDDPQAMIPFLKKKPVKIVIHKKSLSSGHGKIIWNVDELIKAIRDKLQNDPYLSLYHSKQPLQVESVELDLQSMNVSQQVKFFSNMDVYISDQGSAAYYSVYMRKDTTVLIAPECYSDRGCHTGESFQILRALPNTMVVDYLELLRGEENVSTQCNARPTAKASNACDPILRVDVVVENVLAFIKRRFLKMMNDYHEEE</sequence>
<dbReference type="Pfam" id="PF04577">
    <property type="entry name" value="Glyco_transf_61"/>
    <property type="match status" value="1"/>
</dbReference>
<dbReference type="GeneID" id="68106709"/>
<dbReference type="InterPro" id="IPR049625">
    <property type="entry name" value="Glyco_transf_61_cat"/>
</dbReference>
<evidence type="ECO:0000313" key="3">
    <source>
        <dbReference type="EMBL" id="KAG2370762.1"/>
    </source>
</evidence>
<dbReference type="EMBL" id="PYSW02000081">
    <property type="protein sequence ID" value="KAG2370762.1"/>
    <property type="molecule type" value="Genomic_DNA"/>
</dbReference>
<keyword evidence="1" id="KW-0812">Transmembrane</keyword>
<name>A0AA88GEB3_NAELO</name>
<protein>
    <recommendedName>
        <fullName evidence="2">Glycosyltransferase 61 catalytic domain-containing protein</fullName>
    </recommendedName>
</protein>